<evidence type="ECO:0000313" key="2">
    <source>
        <dbReference type="EMBL" id="KAK1261378.1"/>
    </source>
</evidence>
<dbReference type="PANTHER" id="PTHR45648">
    <property type="entry name" value="GDSL LIPASE/ACYLHYDROLASE FAMILY PROTEIN (AFU_ORTHOLOGUE AFUA_4G14700)"/>
    <property type="match status" value="1"/>
</dbReference>
<name>A0AAV9AB78_ACOGR</name>
<dbReference type="InterPro" id="IPR036514">
    <property type="entry name" value="SGNH_hydro_sf"/>
</dbReference>
<dbReference type="GO" id="GO:0016787">
    <property type="term" value="F:hydrolase activity"/>
    <property type="evidence" value="ECO:0007669"/>
    <property type="project" value="UniProtKB-KW"/>
</dbReference>
<gene>
    <name evidence="2" type="ORF">QJS04_geneDACA001319</name>
</gene>
<sequence length="89" mass="9835">MGHLRSPYPFLSLTDTTLHKHIYKGVNFASGGSGILDSTSIFIVSTGGNDMFAFYAQFGPVNATQREKFVATLISNYEAHIKLVEDDNY</sequence>
<proteinExistence type="predicted"/>
<keyword evidence="1" id="KW-0378">Hydrolase</keyword>
<dbReference type="EMBL" id="JAUJYN010000010">
    <property type="protein sequence ID" value="KAK1261378.1"/>
    <property type="molecule type" value="Genomic_DNA"/>
</dbReference>
<accession>A0AAV9AB78</accession>
<evidence type="ECO:0000313" key="3">
    <source>
        <dbReference type="Proteomes" id="UP001179952"/>
    </source>
</evidence>
<dbReference type="PANTHER" id="PTHR45648:SF180">
    <property type="entry name" value="OS04G0561800 PROTEIN"/>
    <property type="match status" value="1"/>
</dbReference>
<dbReference type="Proteomes" id="UP001179952">
    <property type="component" value="Unassembled WGS sequence"/>
</dbReference>
<dbReference type="Gene3D" id="3.40.50.1110">
    <property type="entry name" value="SGNH hydrolase"/>
    <property type="match status" value="1"/>
</dbReference>
<evidence type="ECO:0000256" key="1">
    <source>
        <dbReference type="ARBA" id="ARBA00022801"/>
    </source>
</evidence>
<comment type="caution">
    <text evidence="2">The sequence shown here is derived from an EMBL/GenBank/DDBJ whole genome shotgun (WGS) entry which is preliminary data.</text>
</comment>
<reference evidence="2" key="2">
    <citation type="submission" date="2023-06" db="EMBL/GenBank/DDBJ databases">
        <authorList>
            <person name="Ma L."/>
            <person name="Liu K.-W."/>
            <person name="Li Z."/>
            <person name="Hsiao Y.-Y."/>
            <person name="Qi Y."/>
            <person name="Fu T."/>
            <person name="Tang G."/>
            <person name="Zhang D."/>
            <person name="Sun W.-H."/>
            <person name="Liu D.-K."/>
            <person name="Li Y."/>
            <person name="Chen G.-Z."/>
            <person name="Liu X.-D."/>
            <person name="Liao X.-Y."/>
            <person name="Jiang Y.-T."/>
            <person name="Yu X."/>
            <person name="Hao Y."/>
            <person name="Huang J."/>
            <person name="Zhao X.-W."/>
            <person name="Ke S."/>
            <person name="Chen Y.-Y."/>
            <person name="Wu W.-L."/>
            <person name="Hsu J.-L."/>
            <person name="Lin Y.-F."/>
            <person name="Huang M.-D."/>
            <person name="Li C.-Y."/>
            <person name="Huang L."/>
            <person name="Wang Z.-W."/>
            <person name="Zhao X."/>
            <person name="Zhong W.-Y."/>
            <person name="Peng D.-H."/>
            <person name="Ahmad S."/>
            <person name="Lan S."/>
            <person name="Zhang J.-S."/>
            <person name="Tsai W.-C."/>
            <person name="Van De Peer Y."/>
            <person name="Liu Z.-J."/>
        </authorList>
    </citation>
    <scope>NUCLEOTIDE SEQUENCE</scope>
    <source>
        <strain evidence="2">SCP</strain>
        <tissue evidence="2">Leaves</tissue>
    </source>
</reference>
<dbReference type="AlphaFoldDB" id="A0AAV9AB78"/>
<dbReference type="InterPro" id="IPR051058">
    <property type="entry name" value="GDSL_Est/Lipase"/>
</dbReference>
<organism evidence="2 3">
    <name type="scientific">Acorus gramineus</name>
    <name type="common">Dwarf sweet flag</name>
    <dbReference type="NCBI Taxonomy" id="55184"/>
    <lineage>
        <taxon>Eukaryota</taxon>
        <taxon>Viridiplantae</taxon>
        <taxon>Streptophyta</taxon>
        <taxon>Embryophyta</taxon>
        <taxon>Tracheophyta</taxon>
        <taxon>Spermatophyta</taxon>
        <taxon>Magnoliopsida</taxon>
        <taxon>Liliopsida</taxon>
        <taxon>Acoraceae</taxon>
        <taxon>Acorus</taxon>
    </lineage>
</organism>
<protein>
    <submittedName>
        <fullName evidence="2">Uncharacterized protein</fullName>
    </submittedName>
</protein>
<keyword evidence="3" id="KW-1185">Reference proteome</keyword>
<reference evidence="2" key="1">
    <citation type="journal article" date="2023" name="Nat. Commun.">
        <title>Diploid and tetraploid genomes of Acorus and the evolution of monocots.</title>
        <authorList>
            <person name="Ma L."/>
            <person name="Liu K.W."/>
            <person name="Li Z."/>
            <person name="Hsiao Y.Y."/>
            <person name="Qi Y."/>
            <person name="Fu T."/>
            <person name="Tang G.D."/>
            <person name="Zhang D."/>
            <person name="Sun W.H."/>
            <person name="Liu D.K."/>
            <person name="Li Y."/>
            <person name="Chen G.Z."/>
            <person name="Liu X.D."/>
            <person name="Liao X.Y."/>
            <person name="Jiang Y.T."/>
            <person name="Yu X."/>
            <person name="Hao Y."/>
            <person name="Huang J."/>
            <person name="Zhao X.W."/>
            <person name="Ke S."/>
            <person name="Chen Y.Y."/>
            <person name="Wu W.L."/>
            <person name="Hsu J.L."/>
            <person name="Lin Y.F."/>
            <person name="Huang M.D."/>
            <person name="Li C.Y."/>
            <person name="Huang L."/>
            <person name="Wang Z.W."/>
            <person name="Zhao X."/>
            <person name="Zhong W.Y."/>
            <person name="Peng D.H."/>
            <person name="Ahmad S."/>
            <person name="Lan S."/>
            <person name="Zhang J.S."/>
            <person name="Tsai W.C."/>
            <person name="Van de Peer Y."/>
            <person name="Liu Z.J."/>
        </authorList>
    </citation>
    <scope>NUCLEOTIDE SEQUENCE</scope>
    <source>
        <strain evidence="2">SCP</strain>
    </source>
</reference>